<feature type="transmembrane region" description="Helical" evidence="1">
    <location>
        <begin position="53"/>
        <end position="83"/>
    </location>
</feature>
<keyword evidence="1" id="KW-1133">Transmembrane helix</keyword>
<dbReference type="GO" id="GO:0016787">
    <property type="term" value="F:hydrolase activity"/>
    <property type="evidence" value="ECO:0007669"/>
    <property type="project" value="UniProtKB-KW"/>
</dbReference>
<dbReference type="AlphaFoldDB" id="A0A2Z6AYP6"/>
<keyword evidence="1" id="KW-0812">Transmembrane</keyword>
<name>A0A2Z6AYP6_9BACT</name>
<organism evidence="2 3">
    <name type="scientific">Desulfovibrio ferrophilus</name>
    <dbReference type="NCBI Taxonomy" id="241368"/>
    <lineage>
        <taxon>Bacteria</taxon>
        <taxon>Pseudomonadati</taxon>
        <taxon>Thermodesulfobacteriota</taxon>
        <taxon>Desulfovibrionia</taxon>
        <taxon>Desulfovibrionales</taxon>
        <taxon>Desulfovibrionaceae</taxon>
        <taxon>Desulfovibrio</taxon>
    </lineage>
</organism>
<sequence length="142" mass="15240">MGGGLFAGVAWAAVALWLPEQEPGPLFGIVLTAITVLAALFPDVDTDSKGQSLFYAILAAVDLGLLIRGQFKWAAVIGFAAMLPALGHHRGWTHSWWAMFVIPLPILVLPVIFWEVHPLALAPFYAAAVLGYLSHLVLDAVL</sequence>
<evidence type="ECO:0000256" key="1">
    <source>
        <dbReference type="SAM" id="Phobius"/>
    </source>
</evidence>
<dbReference type="OrthoDB" id="5471444at2"/>
<keyword evidence="2" id="KW-0378">Hydrolase</keyword>
<dbReference type="KEGG" id="dfl:DFE_1587"/>
<accession>A0A2Z6AYP6</accession>
<evidence type="ECO:0000313" key="3">
    <source>
        <dbReference type="Proteomes" id="UP000269883"/>
    </source>
</evidence>
<gene>
    <name evidence="2" type="ORF">DFE_1587</name>
</gene>
<evidence type="ECO:0000313" key="2">
    <source>
        <dbReference type="EMBL" id="BBD08313.1"/>
    </source>
</evidence>
<dbReference type="Pfam" id="PF04307">
    <property type="entry name" value="YdjM"/>
    <property type="match status" value="1"/>
</dbReference>
<reference evidence="2 3" key="1">
    <citation type="journal article" date="2018" name="Sci. Adv.">
        <title>Multi-heme cytochromes provide a pathway for survival in energy-limited environments.</title>
        <authorList>
            <person name="Deng X."/>
            <person name="Dohmae N."/>
            <person name="Nealson K.H."/>
            <person name="Hashimoto K."/>
            <person name="Okamoto A."/>
        </authorList>
    </citation>
    <scope>NUCLEOTIDE SEQUENCE [LARGE SCALE GENOMIC DNA]</scope>
    <source>
        <strain evidence="2 3">IS5</strain>
    </source>
</reference>
<dbReference type="InterPro" id="IPR007404">
    <property type="entry name" value="YdjM-like"/>
</dbReference>
<dbReference type="EMBL" id="AP017378">
    <property type="protein sequence ID" value="BBD08313.1"/>
    <property type="molecule type" value="Genomic_DNA"/>
</dbReference>
<feature type="transmembrane region" description="Helical" evidence="1">
    <location>
        <begin position="120"/>
        <end position="138"/>
    </location>
</feature>
<dbReference type="Proteomes" id="UP000269883">
    <property type="component" value="Chromosome"/>
</dbReference>
<protein>
    <submittedName>
        <fullName evidence="2">Putative membrane-bound metal-dependent hydrolase DUF457</fullName>
    </submittedName>
</protein>
<feature type="transmembrane region" description="Helical" evidence="1">
    <location>
        <begin position="95"/>
        <end position="113"/>
    </location>
</feature>
<keyword evidence="3" id="KW-1185">Reference proteome</keyword>
<proteinExistence type="predicted"/>
<keyword evidence="1" id="KW-0472">Membrane</keyword>
<feature type="transmembrane region" description="Helical" evidence="1">
    <location>
        <begin position="25"/>
        <end position="41"/>
    </location>
</feature>